<reference evidence="4 5" key="5">
    <citation type="journal article" date="2011" name="ISME J.">
        <title>Dual transcriptional profiling of a bacterial/fungal confrontation: Collimonas fungivorans versus Aspergillus niger.</title>
        <authorList>
            <person name="Mela F."/>
            <person name="Fritsche K."/>
            <person name="de Boer W."/>
            <person name="van Veen J.A."/>
            <person name="de Graaff L.H."/>
            <person name="van den Berg M."/>
            <person name="Leveau J.H."/>
        </authorList>
    </citation>
    <scope>NUCLEOTIDE SEQUENCE [LARGE SCALE GENOMIC DNA]</scope>
    <source>
        <strain evidence="4 5">Ter331</strain>
    </source>
</reference>
<evidence type="ECO:0000313" key="4">
    <source>
        <dbReference type="EMBL" id="AEK60528.1"/>
    </source>
</evidence>
<evidence type="ECO:0000256" key="1">
    <source>
        <dbReference type="SAM" id="MobiDB-lite"/>
    </source>
</evidence>
<dbReference type="InterPro" id="IPR005887">
    <property type="entry name" value="GH92_a_mannosidase_put"/>
</dbReference>
<dbReference type="GO" id="GO:0006516">
    <property type="term" value="P:glycoprotein catabolic process"/>
    <property type="evidence" value="ECO:0007669"/>
    <property type="project" value="TreeGrafter"/>
</dbReference>
<dbReference type="NCBIfam" id="TIGR01180">
    <property type="entry name" value="aman2_put"/>
    <property type="match status" value="1"/>
</dbReference>
<dbReference type="EMBL" id="CP002745">
    <property type="protein sequence ID" value="AEK60528.1"/>
    <property type="molecule type" value="Genomic_DNA"/>
</dbReference>
<dbReference type="PANTHER" id="PTHR12143:SF39">
    <property type="entry name" value="SECRETED PROTEIN"/>
    <property type="match status" value="1"/>
</dbReference>
<reference evidence="5" key="6">
    <citation type="submission" date="2011-05" db="EMBL/GenBank/DDBJ databases">
        <title>Complete sequence of Collimonas fungivorans Ter331.</title>
        <authorList>
            <person name="Leveau J.H."/>
        </authorList>
    </citation>
    <scope>NUCLEOTIDE SEQUENCE [LARGE SCALE GENOMIC DNA]</scope>
    <source>
        <strain evidence="5">Ter331</strain>
    </source>
</reference>
<sequence length="867" mass="91104">MNKQSCRNLAIGMAAAMLFGCSDGSSGLPGSDGAAGTAGAAGVAGTTGAAGSAGAPGQPGAVGATGATGAAGPAGTAPVVADANEIVKPLPELALTQYVKPFLGTQQQPGGTHPGNTSPAATLPFGMVSFGPDTDIDHEYYSSGSGYNYDSKMINYFSMTRISGPGCRSGGTLPIMPTMLTTQLTSNNNLVMRKSSSTFDHKNEQAAPGYYKVQADDGIVTELTATARSGMARFTYPDKSKAILVIDATQTNSMTGINAQIWQDPADANGFYGKTSNKFNCGGGYDAYFYLQVGSAYAKAPRFINNNGTLILNFDLSQSAASSALVKIGLSYVSPANARLNLKKENAGFDFGATAKKAGAEWNTRLNTIQVDAAGASADALQQFYTAFYHVMSGPTVFSDVDGSYIGMDKQRHQTETYKDKDGKLVRRNHYTTFSIWDTYRSLGAMHAWLFRDQAADMAQSLVNDAMQCGAFPHWADANVDDVPMEGDHAPMLLASLQAFGATRFDSATALGFLKRAAFGPTADSPQWPACNGNPAFGRNVAGSAQGNMPDYLKLGYVAEGSDASGIHTGSITIEGASRDFAIGRFINNLSDASADDKKSAGTLLLRGENWKNLFKPDTKTLAVKDLAGNWASPSQDDGYHEGTAAQYLWAIPHDLGKIVTALGGNTAAVARLDTLFSVSTTSADAKKSPAGLAIDPKRLNGGENSNDFYMGNEPGFAAPWAYNWSGNPARTQFVLPQIMAATFSSKPQGLPGNDDVGATSGWYVWASLGLYPMIPGVPGLTMATPQFANIIIQLADGKRLLIKRDKNAAFVKALKVNGKDWNSTWLPLNQVQAGGTLDFSTADAPTTWGQASTPPSGASGNFLQTP</sequence>
<dbReference type="RefSeq" id="WP_014004683.1">
    <property type="nucleotide sequence ID" value="NC_015856.1"/>
</dbReference>
<protein>
    <submittedName>
        <fullName evidence="4">Alpha-1,2-mannosidase</fullName>
    </submittedName>
</protein>
<evidence type="ECO:0000313" key="5">
    <source>
        <dbReference type="Proteomes" id="UP000008392"/>
    </source>
</evidence>
<dbReference type="Pfam" id="PF07971">
    <property type="entry name" value="Glyco_hydro_92"/>
    <property type="match status" value="1"/>
</dbReference>
<name>G0AF01_COLFT</name>
<feature type="region of interest" description="Disordered" evidence="1">
    <location>
        <begin position="28"/>
        <end position="57"/>
    </location>
</feature>
<dbReference type="InterPro" id="IPR008160">
    <property type="entry name" value="Collagen"/>
</dbReference>
<dbReference type="AlphaFoldDB" id="G0AF01"/>
<accession>G0AF01</accession>
<dbReference type="InterPro" id="IPR012939">
    <property type="entry name" value="Glyco_hydro_92"/>
</dbReference>
<dbReference type="Proteomes" id="UP000008392">
    <property type="component" value="Chromosome"/>
</dbReference>
<reference evidence="4 5" key="1">
    <citation type="journal article" date="2004" name="Environ. Microbiol.">
        <title>Phylogeny-function analysis of (meta)genomic libraries: screening for expression of ribosomal RNA genes by large-insert library fluorescent in situ hybridization (LIL-FISH).</title>
        <authorList>
            <person name="Leveau J.H."/>
            <person name="Gerards S."/>
            <person name="de Boer W."/>
            <person name="van Veen J.A."/>
        </authorList>
    </citation>
    <scope>NUCLEOTIDE SEQUENCE [LARGE SCALE GENOMIC DNA]</scope>
    <source>
        <strain evidence="4 5">Ter331</strain>
    </source>
</reference>
<dbReference type="GO" id="GO:0000224">
    <property type="term" value="F:peptide-N4-(N-acetyl-beta-glucosaminyl)asparagine amidase activity"/>
    <property type="evidence" value="ECO:0007669"/>
    <property type="project" value="TreeGrafter"/>
</dbReference>
<evidence type="ECO:0000259" key="3">
    <source>
        <dbReference type="Pfam" id="PF17678"/>
    </source>
</evidence>
<feature type="region of interest" description="Disordered" evidence="1">
    <location>
        <begin position="843"/>
        <end position="867"/>
    </location>
</feature>
<gene>
    <name evidence="4" type="ordered locus">CFU_0694</name>
</gene>
<dbReference type="STRING" id="1005048.CFU_0694"/>
<dbReference type="InterPro" id="IPR014718">
    <property type="entry name" value="GH-type_carb-bd"/>
</dbReference>
<dbReference type="Gene3D" id="1.20.1050.60">
    <property type="entry name" value="alpha-1,2-mannosidase"/>
    <property type="match status" value="1"/>
</dbReference>
<feature type="compositionally biased region" description="Polar residues" evidence="1">
    <location>
        <begin position="844"/>
        <end position="867"/>
    </location>
</feature>
<organism evidence="4 5">
    <name type="scientific">Collimonas fungivorans (strain Ter331)</name>
    <dbReference type="NCBI Taxonomy" id="1005048"/>
    <lineage>
        <taxon>Bacteria</taxon>
        <taxon>Pseudomonadati</taxon>
        <taxon>Pseudomonadota</taxon>
        <taxon>Betaproteobacteria</taxon>
        <taxon>Burkholderiales</taxon>
        <taxon>Oxalobacteraceae</taxon>
        <taxon>Collimonas</taxon>
    </lineage>
</organism>
<dbReference type="KEGG" id="cfu:CFU_0694"/>
<dbReference type="GO" id="GO:0005829">
    <property type="term" value="C:cytosol"/>
    <property type="evidence" value="ECO:0007669"/>
    <property type="project" value="TreeGrafter"/>
</dbReference>
<reference evidence="4 5" key="2">
    <citation type="journal article" date="2006" name="J. Microbiol. Methods">
        <title>Genomic flank-sequencing of plasposon insertion sites for rapid identification of functional genes.</title>
        <authorList>
            <person name="Leveau J.H."/>
            <person name="Gerards S."/>
            <person name="Fritsche K."/>
            <person name="Zondag G."/>
            <person name="van Veen J.A."/>
        </authorList>
    </citation>
    <scope>NUCLEOTIDE SEQUENCE [LARGE SCALE GENOMIC DNA]</scope>
    <source>
        <strain evidence="4 5">Ter331</strain>
    </source>
</reference>
<keyword evidence="5" id="KW-1185">Reference proteome</keyword>
<dbReference type="PROSITE" id="PS51257">
    <property type="entry name" value="PROKAR_LIPOPROTEIN"/>
    <property type="match status" value="1"/>
</dbReference>
<dbReference type="InterPro" id="IPR041371">
    <property type="entry name" value="GH92_N"/>
</dbReference>
<dbReference type="eggNOG" id="COG3537">
    <property type="taxonomic scope" value="Bacteria"/>
</dbReference>
<reference evidence="4 5" key="4">
    <citation type="journal article" date="2010" name="Environ. Microbiol.">
        <title>The bacterial genus Collimonas: mycophagy, weathering and other adaptive solutions to life in oligotrophic soil environments.</title>
        <authorList>
            <person name="Leveau J.H."/>
            <person name="Uroz S."/>
            <person name="de Boer W."/>
        </authorList>
    </citation>
    <scope>NUCLEOTIDE SEQUENCE [LARGE SCALE GENOMIC DNA]</scope>
    <source>
        <strain evidence="4 5">Ter331</strain>
    </source>
</reference>
<dbReference type="HOGENOM" id="CLU_003690_2_0_4"/>
<dbReference type="Pfam" id="PF17678">
    <property type="entry name" value="Glyco_hydro_92N"/>
    <property type="match status" value="1"/>
</dbReference>
<reference evidence="4 5" key="3">
    <citation type="journal article" date="2008" name="FEMS Microbiol. Ecol.">
        <title>Identification and characterization of genes underlying chitinolysis in Collimonas fungivorans Ter331.</title>
        <authorList>
            <person name="Fritsche K."/>
            <person name="de Boer W."/>
            <person name="Gerards S."/>
            <person name="van den Berg M."/>
            <person name="van Veen J.A."/>
            <person name="Leveau J.H."/>
        </authorList>
    </citation>
    <scope>NUCLEOTIDE SEQUENCE [LARGE SCALE GENOMIC DNA]</scope>
    <source>
        <strain evidence="4 5">Ter331</strain>
    </source>
</reference>
<feature type="domain" description="Glycosyl hydrolase family 92 N-terminal" evidence="3">
    <location>
        <begin position="98"/>
        <end position="307"/>
    </location>
</feature>
<dbReference type="PANTHER" id="PTHR12143">
    <property type="entry name" value="PEPTIDE N-GLYCANASE PNGASE -RELATED"/>
    <property type="match status" value="1"/>
</dbReference>
<evidence type="ECO:0000259" key="2">
    <source>
        <dbReference type="Pfam" id="PF07971"/>
    </source>
</evidence>
<feature type="domain" description="Glycosyl hydrolase family 92" evidence="2">
    <location>
        <begin position="337"/>
        <end position="842"/>
    </location>
</feature>
<dbReference type="Gene3D" id="3.30.2080.10">
    <property type="entry name" value="GH92 mannosidase domain"/>
    <property type="match status" value="1"/>
</dbReference>
<dbReference type="Pfam" id="PF01391">
    <property type="entry name" value="Collagen"/>
    <property type="match status" value="1"/>
</dbReference>
<dbReference type="InterPro" id="IPR050883">
    <property type="entry name" value="PNGase"/>
</dbReference>
<proteinExistence type="predicted"/>
<dbReference type="Gene3D" id="2.70.98.10">
    <property type="match status" value="1"/>
</dbReference>
<dbReference type="Gene3D" id="1.20.1610.10">
    <property type="entry name" value="alpha-1,2-mannosidases domains"/>
    <property type="match status" value="1"/>
</dbReference>
<dbReference type="GO" id="GO:0030246">
    <property type="term" value="F:carbohydrate binding"/>
    <property type="evidence" value="ECO:0007669"/>
    <property type="project" value="InterPro"/>
</dbReference>